<dbReference type="InterPro" id="IPR050266">
    <property type="entry name" value="AB_hydrolase_sf"/>
</dbReference>
<feature type="active site" description="Proton donor" evidence="4">
    <location>
        <position position="271"/>
    </location>
</feature>
<dbReference type="NCBIfam" id="NF045945">
    <property type="entry name" value="ProImpepLactob"/>
    <property type="match status" value="1"/>
</dbReference>
<feature type="active site" evidence="4">
    <location>
        <position position="244"/>
    </location>
</feature>
<organism evidence="6 7">
    <name type="scientific">Sodaliphilus pleomorphus</name>
    <dbReference type="NCBI Taxonomy" id="2606626"/>
    <lineage>
        <taxon>Bacteria</taxon>
        <taxon>Pseudomonadati</taxon>
        <taxon>Bacteroidota</taxon>
        <taxon>Bacteroidia</taxon>
        <taxon>Bacteroidales</taxon>
        <taxon>Muribaculaceae</taxon>
        <taxon>Sodaliphilus</taxon>
    </lineage>
</organism>
<dbReference type="AlphaFoldDB" id="A0A6L5XF03"/>
<sequence length="293" mass="33260">MKIEDGYMPFMGYKTYYRIAGEQCDGKAPLLLLHGGPGSTHNYFEVLDRMSLTGRQVISYDQLGCGNSYVDGHPELWTAQTWVDELKALRDYLHIDEVHLLGQSWGVMLAIQYLIEEKPAGVKSAILSSGLPASWLWGKEQHRLIKFMSREDQEAIARAEAANDYSSQDYLKANDHFMALHCAGPVTPDSPECLRRPKKAGEESYITAWGPNEYTPLGTLKDFDYIDRLGEISTPCLIMSGTNDMCTPLIAKLMYDAIPHTQWELFDGARHMCFVEQTDRYCDVLSQWLNRVD</sequence>
<dbReference type="PIRSF" id="PIRSF005539">
    <property type="entry name" value="Pept_S33_TRI_F1"/>
    <property type="match status" value="1"/>
</dbReference>
<name>A0A6L5XF03_9BACT</name>
<evidence type="ECO:0000259" key="5">
    <source>
        <dbReference type="Pfam" id="PF00561"/>
    </source>
</evidence>
<dbReference type="InterPro" id="IPR000073">
    <property type="entry name" value="AB_hydrolase_1"/>
</dbReference>
<dbReference type="GO" id="GO:0008233">
    <property type="term" value="F:peptidase activity"/>
    <property type="evidence" value="ECO:0007669"/>
    <property type="project" value="InterPro"/>
</dbReference>
<dbReference type="NCBIfam" id="TIGR01250">
    <property type="entry name" value="pro_imino_pep_2"/>
    <property type="match status" value="1"/>
</dbReference>
<dbReference type="InterPro" id="IPR005945">
    <property type="entry name" value="Pro_imino_pep"/>
</dbReference>
<dbReference type="Gene3D" id="3.40.50.1820">
    <property type="entry name" value="alpha/beta hydrolase"/>
    <property type="match status" value="1"/>
</dbReference>
<evidence type="ECO:0000256" key="4">
    <source>
        <dbReference type="PIRSR" id="PIRSR005539-1"/>
    </source>
</evidence>
<comment type="caution">
    <text evidence="6">The sequence shown here is derived from an EMBL/GenBank/DDBJ whole genome shotgun (WGS) entry which is preliminary data.</text>
</comment>
<dbReference type="PANTHER" id="PTHR43798">
    <property type="entry name" value="MONOACYLGLYCEROL LIPASE"/>
    <property type="match status" value="1"/>
</dbReference>
<dbReference type="EMBL" id="VULT01000017">
    <property type="protein sequence ID" value="MSS18193.1"/>
    <property type="molecule type" value="Genomic_DNA"/>
</dbReference>
<comment type="similarity">
    <text evidence="1 3">Belongs to the peptidase S33 family.</text>
</comment>
<gene>
    <name evidence="6" type="ORF">FYJ29_10545</name>
</gene>
<dbReference type="Pfam" id="PF00561">
    <property type="entry name" value="Abhydrolase_1"/>
    <property type="match status" value="1"/>
</dbReference>
<keyword evidence="2 3" id="KW-0378">Hydrolase</keyword>
<protein>
    <submittedName>
        <fullName evidence="6">Alpha/beta fold hydrolase</fullName>
    </submittedName>
</protein>
<dbReference type="RefSeq" id="WP_154328830.1">
    <property type="nucleotide sequence ID" value="NZ_CP045696.1"/>
</dbReference>
<evidence type="ECO:0000313" key="6">
    <source>
        <dbReference type="EMBL" id="MSS18193.1"/>
    </source>
</evidence>
<dbReference type="InterPro" id="IPR002410">
    <property type="entry name" value="Peptidase_S33"/>
</dbReference>
<reference evidence="6 7" key="1">
    <citation type="submission" date="2019-08" db="EMBL/GenBank/DDBJ databases">
        <title>In-depth cultivation of the pig gut microbiome towards novel bacterial diversity and tailored functional studies.</title>
        <authorList>
            <person name="Wylensek D."/>
            <person name="Hitch T.C.A."/>
            <person name="Clavel T."/>
        </authorList>
    </citation>
    <scope>NUCLEOTIDE SEQUENCE [LARGE SCALE GENOMIC DNA]</scope>
    <source>
        <strain evidence="6 7">Oil-RF-744-WCA-WT-10</strain>
    </source>
</reference>
<dbReference type="InterPro" id="IPR029058">
    <property type="entry name" value="AB_hydrolase_fold"/>
</dbReference>
<evidence type="ECO:0000256" key="1">
    <source>
        <dbReference type="ARBA" id="ARBA00010088"/>
    </source>
</evidence>
<proteinExistence type="inferred from homology"/>
<dbReference type="SUPFAM" id="SSF53474">
    <property type="entry name" value="alpha/beta-Hydrolases"/>
    <property type="match status" value="1"/>
</dbReference>
<feature type="domain" description="AB hydrolase-1" evidence="5">
    <location>
        <begin position="29"/>
        <end position="276"/>
    </location>
</feature>
<dbReference type="GO" id="GO:0006508">
    <property type="term" value="P:proteolysis"/>
    <property type="evidence" value="ECO:0007669"/>
    <property type="project" value="InterPro"/>
</dbReference>
<evidence type="ECO:0000256" key="3">
    <source>
        <dbReference type="PIRNR" id="PIRNR005539"/>
    </source>
</evidence>
<feature type="active site" description="Nucleophile" evidence="4">
    <location>
        <position position="104"/>
    </location>
</feature>
<keyword evidence="7" id="KW-1185">Reference proteome</keyword>
<dbReference type="PANTHER" id="PTHR43798:SF33">
    <property type="entry name" value="HYDROLASE, PUTATIVE (AFU_ORTHOLOGUE AFUA_2G14860)-RELATED"/>
    <property type="match status" value="1"/>
</dbReference>
<dbReference type="GO" id="GO:0016020">
    <property type="term" value="C:membrane"/>
    <property type="evidence" value="ECO:0007669"/>
    <property type="project" value="TreeGrafter"/>
</dbReference>
<evidence type="ECO:0000313" key="7">
    <source>
        <dbReference type="Proteomes" id="UP000483362"/>
    </source>
</evidence>
<accession>A0A6L5XF03</accession>
<evidence type="ECO:0000256" key="2">
    <source>
        <dbReference type="ARBA" id="ARBA00022801"/>
    </source>
</evidence>
<dbReference type="Proteomes" id="UP000483362">
    <property type="component" value="Unassembled WGS sequence"/>
</dbReference>
<dbReference type="PRINTS" id="PR00793">
    <property type="entry name" value="PROAMNOPTASE"/>
</dbReference>